<feature type="transmembrane region" description="Helical" evidence="1">
    <location>
        <begin position="16"/>
        <end position="36"/>
    </location>
</feature>
<dbReference type="AlphaFoldDB" id="A0A6H5HR06"/>
<dbReference type="Proteomes" id="UP000479000">
    <property type="component" value="Unassembled WGS sequence"/>
</dbReference>
<evidence type="ECO:0000313" key="3">
    <source>
        <dbReference type="Proteomes" id="UP000479000"/>
    </source>
</evidence>
<evidence type="ECO:0000256" key="1">
    <source>
        <dbReference type="SAM" id="Phobius"/>
    </source>
</evidence>
<keyword evidence="1" id="KW-1133">Transmembrane helix</keyword>
<feature type="non-terminal residue" evidence="2">
    <location>
        <position position="54"/>
    </location>
</feature>
<keyword evidence="1" id="KW-0812">Transmembrane</keyword>
<gene>
    <name evidence="2" type="ORF">NTEN_LOCUS24493</name>
</gene>
<keyword evidence="3" id="KW-1185">Reference proteome</keyword>
<dbReference type="EMBL" id="CADCXU010036134">
    <property type="protein sequence ID" value="CAB0020968.1"/>
    <property type="molecule type" value="Genomic_DNA"/>
</dbReference>
<sequence>MRILNPSARIGSDGLIIVKVLLCFSYSTLSCILAHLGQKHFPFPNHPGLQISKQ</sequence>
<protein>
    <submittedName>
        <fullName evidence="2">Uncharacterized protein</fullName>
    </submittedName>
</protein>
<reference evidence="2 3" key="1">
    <citation type="submission" date="2020-02" db="EMBL/GenBank/DDBJ databases">
        <authorList>
            <person name="Ferguson B K."/>
        </authorList>
    </citation>
    <scope>NUCLEOTIDE SEQUENCE [LARGE SCALE GENOMIC DNA]</scope>
</reference>
<keyword evidence="1" id="KW-0472">Membrane</keyword>
<proteinExistence type="predicted"/>
<name>A0A6H5HR06_9HEMI</name>
<accession>A0A6H5HR06</accession>
<organism evidence="2 3">
    <name type="scientific">Nesidiocoris tenuis</name>
    <dbReference type="NCBI Taxonomy" id="355587"/>
    <lineage>
        <taxon>Eukaryota</taxon>
        <taxon>Metazoa</taxon>
        <taxon>Ecdysozoa</taxon>
        <taxon>Arthropoda</taxon>
        <taxon>Hexapoda</taxon>
        <taxon>Insecta</taxon>
        <taxon>Pterygota</taxon>
        <taxon>Neoptera</taxon>
        <taxon>Paraneoptera</taxon>
        <taxon>Hemiptera</taxon>
        <taxon>Heteroptera</taxon>
        <taxon>Panheteroptera</taxon>
        <taxon>Cimicomorpha</taxon>
        <taxon>Miridae</taxon>
        <taxon>Dicyphina</taxon>
        <taxon>Nesidiocoris</taxon>
    </lineage>
</organism>
<dbReference type="PROSITE" id="PS51257">
    <property type="entry name" value="PROKAR_LIPOPROTEIN"/>
    <property type="match status" value="1"/>
</dbReference>
<evidence type="ECO:0000313" key="2">
    <source>
        <dbReference type="EMBL" id="CAB0020968.1"/>
    </source>
</evidence>